<dbReference type="EMBL" id="LR796420">
    <property type="protein sequence ID" value="CAB4142249.1"/>
    <property type="molecule type" value="Genomic_DNA"/>
</dbReference>
<dbReference type="InterPro" id="IPR009097">
    <property type="entry name" value="Cyclic_Pdiesterase"/>
</dbReference>
<protein>
    <recommendedName>
        <fullName evidence="2">RNA ligase/cyclic nucleotide phosphodiesterase</fullName>
    </recommendedName>
</protein>
<name>A0A6J5MEU9_9CAUD</name>
<dbReference type="SUPFAM" id="SSF55144">
    <property type="entry name" value="LigT-like"/>
    <property type="match status" value="1"/>
</dbReference>
<organism evidence="1">
    <name type="scientific">uncultured Caudovirales phage</name>
    <dbReference type="NCBI Taxonomy" id="2100421"/>
    <lineage>
        <taxon>Viruses</taxon>
        <taxon>Duplodnaviria</taxon>
        <taxon>Heunggongvirae</taxon>
        <taxon>Uroviricota</taxon>
        <taxon>Caudoviricetes</taxon>
        <taxon>Peduoviridae</taxon>
        <taxon>Maltschvirus</taxon>
        <taxon>Maltschvirus maltsch</taxon>
    </lineage>
</organism>
<sequence length="183" mass="21161">MKLTKLMNQILTEKKTDTYEYGCAMLYFNFPEIKKVHAVIDPKDLYEEQDDRTFGIEDEPHTTLLYGLHSEVTPQTIRNVLDNFTFGKCIIGNASLFKNEKYDVLKFDVAGPNLHSANRLLAKYPHTTSYPDYHPHLTVAYLQPGKGERYAKMLSGQEYELIPWYAVYSQPDGSKIKMQIKVK</sequence>
<gene>
    <name evidence="1" type="ORF">UFOVP449_6</name>
</gene>
<reference evidence="1" key="1">
    <citation type="submission" date="2020-04" db="EMBL/GenBank/DDBJ databases">
        <authorList>
            <person name="Chiriac C."/>
            <person name="Salcher M."/>
            <person name="Ghai R."/>
            <person name="Kavagutti S V."/>
        </authorList>
    </citation>
    <scope>NUCLEOTIDE SEQUENCE</scope>
</reference>
<proteinExistence type="predicted"/>
<accession>A0A6J5MEU9</accession>
<evidence type="ECO:0000313" key="1">
    <source>
        <dbReference type="EMBL" id="CAB4142249.1"/>
    </source>
</evidence>
<evidence type="ECO:0008006" key="2">
    <source>
        <dbReference type="Google" id="ProtNLM"/>
    </source>
</evidence>